<proteinExistence type="predicted"/>
<gene>
    <name evidence="2" type="ORF">LPLAT_LOCUS13682</name>
</gene>
<dbReference type="PANTHER" id="PTHR47163:SF2">
    <property type="entry name" value="SI:DKEY-17M8.2"/>
    <property type="match status" value="1"/>
</dbReference>
<organism evidence="2 3">
    <name type="scientific">Lasius platythorax</name>
    <dbReference type="NCBI Taxonomy" id="488582"/>
    <lineage>
        <taxon>Eukaryota</taxon>
        <taxon>Metazoa</taxon>
        <taxon>Ecdysozoa</taxon>
        <taxon>Arthropoda</taxon>
        <taxon>Hexapoda</taxon>
        <taxon>Insecta</taxon>
        <taxon>Pterygota</taxon>
        <taxon>Neoptera</taxon>
        <taxon>Endopterygota</taxon>
        <taxon>Hymenoptera</taxon>
        <taxon>Apocrita</taxon>
        <taxon>Aculeata</taxon>
        <taxon>Formicoidea</taxon>
        <taxon>Formicidae</taxon>
        <taxon>Formicinae</taxon>
        <taxon>Lasius</taxon>
        <taxon>Lasius</taxon>
    </lineage>
</organism>
<evidence type="ECO:0000259" key="1">
    <source>
        <dbReference type="SMART" id="SM01126"/>
    </source>
</evidence>
<name>A0AAV2P6U3_9HYME</name>
<dbReference type="AlphaFoldDB" id="A0AAV2P6U3"/>
<dbReference type="NCBIfam" id="NF033547">
    <property type="entry name" value="transpos_IS1595"/>
    <property type="match status" value="1"/>
</dbReference>
<feature type="domain" description="ISXO2-like transposase" evidence="1">
    <location>
        <begin position="100"/>
        <end position="245"/>
    </location>
</feature>
<dbReference type="InterPro" id="IPR024445">
    <property type="entry name" value="Tnp_ISXO2-like"/>
</dbReference>
<dbReference type="EMBL" id="OZ034831">
    <property type="protein sequence ID" value="CAL1688659.1"/>
    <property type="molecule type" value="Genomic_DNA"/>
</dbReference>
<evidence type="ECO:0000313" key="2">
    <source>
        <dbReference type="EMBL" id="CAL1688659.1"/>
    </source>
</evidence>
<accession>A0AAV2P6U3</accession>
<dbReference type="SMART" id="SM01126">
    <property type="entry name" value="DDE_Tnp_IS1595"/>
    <property type="match status" value="1"/>
</dbReference>
<dbReference type="Pfam" id="PF12762">
    <property type="entry name" value="DDE_Tnp_IS1595"/>
    <property type="match status" value="1"/>
</dbReference>
<protein>
    <recommendedName>
        <fullName evidence="1">ISXO2-like transposase domain-containing protein</fullName>
    </recommendedName>
</protein>
<sequence length="270" mass="31553">MTLYESRLICDEFICQKKGSYNHSATVAHNTWFERCYTSAATCVLVTYCFAVNMIFEQSLRECSIIENEEISSETIADQFSFCREICMIALDEVLEKEGKIEGEKGEIVEIDECKISRRKYQRGRVVEGSWILGFIHRGHPENYRLEICPENKRDKDTLLSLIQKHVALGTEIHTDCWKGYENLESYGYKHLTVNHSKEFVNTDTGAHTQNIESSWRWMRRSLSRGGVHKHNLADHLCEFLWRRRVKKLKKDSFIQLITDIKHVYSGISE</sequence>
<dbReference type="PANTHER" id="PTHR47163">
    <property type="entry name" value="DDE_TNP_IS1595 DOMAIN-CONTAINING PROTEIN"/>
    <property type="match status" value="1"/>
</dbReference>
<dbReference type="Proteomes" id="UP001497644">
    <property type="component" value="Chromosome 8"/>
</dbReference>
<evidence type="ECO:0000313" key="3">
    <source>
        <dbReference type="Proteomes" id="UP001497644"/>
    </source>
</evidence>
<keyword evidence="3" id="KW-1185">Reference proteome</keyword>
<reference evidence="2" key="1">
    <citation type="submission" date="2024-04" db="EMBL/GenBank/DDBJ databases">
        <authorList>
            <consortium name="Molecular Ecology Group"/>
        </authorList>
    </citation>
    <scope>NUCLEOTIDE SEQUENCE</scope>
</reference>
<dbReference type="InterPro" id="IPR053164">
    <property type="entry name" value="IS1016-like_transposase"/>
</dbReference>